<accession>A0A846ZA03</accession>
<protein>
    <submittedName>
        <fullName evidence="1">Uncharacterized protein</fullName>
    </submittedName>
</protein>
<reference evidence="1 2" key="1">
    <citation type="submission" date="2020-04" db="EMBL/GenBank/DDBJ databases">
        <title>MicrobeNet Type strains.</title>
        <authorList>
            <person name="Nicholson A.C."/>
        </authorList>
    </citation>
    <scope>NUCLEOTIDE SEQUENCE [LARGE SCALE GENOMIC DNA]</scope>
    <source>
        <strain evidence="1 2">ATCC BAA-277</strain>
    </source>
</reference>
<keyword evidence="2" id="KW-1185">Reference proteome</keyword>
<organism evidence="1 2">
    <name type="scientific">Actinomadura latina</name>
    <dbReference type="NCBI Taxonomy" id="163603"/>
    <lineage>
        <taxon>Bacteria</taxon>
        <taxon>Bacillati</taxon>
        <taxon>Actinomycetota</taxon>
        <taxon>Actinomycetes</taxon>
        <taxon>Streptosporangiales</taxon>
        <taxon>Thermomonosporaceae</taxon>
        <taxon>Actinomadura</taxon>
    </lineage>
</organism>
<comment type="caution">
    <text evidence="1">The sequence shown here is derived from an EMBL/GenBank/DDBJ whole genome shotgun (WGS) entry which is preliminary data.</text>
</comment>
<gene>
    <name evidence="1" type="ORF">HGB48_26350</name>
</gene>
<dbReference type="Proteomes" id="UP000579250">
    <property type="component" value="Unassembled WGS sequence"/>
</dbReference>
<evidence type="ECO:0000313" key="1">
    <source>
        <dbReference type="EMBL" id="NKZ07233.1"/>
    </source>
</evidence>
<dbReference type="EMBL" id="JAAXPI010000049">
    <property type="protein sequence ID" value="NKZ07233.1"/>
    <property type="molecule type" value="Genomic_DNA"/>
</dbReference>
<evidence type="ECO:0000313" key="2">
    <source>
        <dbReference type="Proteomes" id="UP000579250"/>
    </source>
</evidence>
<sequence>MDYVAVKSIARCAIDRAVRVALEFSEPAVLHLAAAAHFIPVARRD</sequence>
<proteinExistence type="predicted"/>
<dbReference type="AlphaFoldDB" id="A0A846ZA03"/>
<dbReference type="RefSeq" id="WP_157438500.1">
    <property type="nucleotide sequence ID" value="NZ_JAAXPI010000049.1"/>
</dbReference>
<name>A0A846ZA03_9ACTN</name>